<dbReference type="AlphaFoldDB" id="A0A4Y7QAW3"/>
<accession>A0A4Y7QAW3</accession>
<dbReference type="EMBL" id="ML170165">
    <property type="protein sequence ID" value="TDL24734.1"/>
    <property type="molecule type" value="Genomic_DNA"/>
</dbReference>
<organism evidence="1 2">
    <name type="scientific">Rickenella mellea</name>
    <dbReference type="NCBI Taxonomy" id="50990"/>
    <lineage>
        <taxon>Eukaryota</taxon>
        <taxon>Fungi</taxon>
        <taxon>Dikarya</taxon>
        <taxon>Basidiomycota</taxon>
        <taxon>Agaricomycotina</taxon>
        <taxon>Agaricomycetes</taxon>
        <taxon>Hymenochaetales</taxon>
        <taxon>Rickenellaceae</taxon>
        <taxon>Rickenella</taxon>
    </lineage>
</organism>
<reference evidence="1 2" key="1">
    <citation type="submission" date="2018-06" db="EMBL/GenBank/DDBJ databases">
        <title>A transcriptomic atlas of mushroom development highlights an independent origin of complex multicellularity.</title>
        <authorList>
            <consortium name="DOE Joint Genome Institute"/>
            <person name="Krizsan K."/>
            <person name="Almasi E."/>
            <person name="Merenyi Z."/>
            <person name="Sahu N."/>
            <person name="Viragh M."/>
            <person name="Koszo T."/>
            <person name="Mondo S."/>
            <person name="Kiss B."/>
            <person name="Balint B."/>
            <person name="Kues U."/>
            <person name="Barry K."/>
            <person name="Hegedus J.C."/>
            <person name="Henrissat B."/>
            <person name="Johnson J."/>
            <person name="Lipzen A."/>
            <person name="Ohm R."/>
            <person name="Nagy I."/>
            <person name="Pangilinan J."/>
            <person name="Yan J."/>
            <person name="Xiong Y."/>
            <person name="Grigoriev I.V."/>
            <person name="Hibbett D.S."/>
            <person name="Nagy L.G."/>
        </authorList>
    </citation>
    <scope>NUCLEOTIDE SEQUENCE [LARGE SCALE GENOMIC DNA]</scope>
    <source>
        <strain evidence="1 2">SZMC22713</strain>
    </source>
</reference>
<dbReference type="VEuPathDB" id="FungiDB:BD410DRAFT_785439"/>
<name>A0A4Y7QAW3_9AGAM</name>
<dbReference type="Proteomes" id="UP000294933">
    <property type="component" value="Unassembled WGS sequence"/>
</dbReference>
<gene>
    <name evidence="1" type="ORF">BD410DRAFT_785439</name>
</gene>
<protein>
    <submittedName>
        <fullName evidence="1">Uncharacterized protein</fullName>
    </submittedName>
</protein>
<keyword evidence="2" id="KW-1185">Reference proteome</keyword>
<sequence>MRGRTAIYVYSSYDCHDPTGARHIMIIHRHSGPFKRWERNTSTIRTVCRGGHVVHLVHRKLCGS</sequence>
<proteinExistence type="predicted"/>
<evidence type="ECO:0000313" key="1">
    <source>
        <dbReference type="EMBL" id="TDL24734.1"/>
    </source>
</evidence>
<evidence type="ECO:0000313" key="2">
    <source>
        <dbReference type="Proteomes" id="UP000294933"/>
    </source>
</evidence>